<reference evidence="2 3" key="1">
    <citation type="submission" date="2017-04" db="EMBL/GenBank/DDBJ databases">
        <title>Draft genome sequence of Tuber borchii Vittad., a whitish edible truffle.</title>
        <authorList>
            <consortium name="DOE Joint Genome Institute"/>
            <person name="Murat C."/>
            <person name="Kuo A."/>
            <person name="Barry K.W."/>
            <person name="Clum A."/>
            <person name="Dockter R.B."/>
            <person name="Fauchery L."/>
            <person name="Iotti M."/>
            <person name="Kohler A."/>
            <person name="Labutti K."/>
            <person name="Lindquist E.A."/>
            <person name="Lipzen A."/>
            <person name="Ohm R.A."/>
            <person name="Wang M."/>
            <person name="Grigoriev I.V."/>
            <person name="Zambonelli A."/>
            <person name="Martin F.M."/>
        </authorList>
    </citation>
    <scope>NUCLEOTIDE SEQUENCE [LARGE SCALE GENOMIC DNA]</scope>
    <source>
        <strain evidence="2 3">Tbo3840</strain>
    </source>
</reference>
<proteinExistence type="predicted"/>
<evidence type="ECO:0000313" key="2">
    <source>
        <dbReference type="EMBL" id="PUU83406.1"/>
    </source>
</evidence>
<comment type="caution">
    <text evidence="2">The sequence shown here is derived from an EMBL/GenBank/DDBJ whole genome shotgun (WGS) entry which is preliminary data.</text>
</comment>
<keyword evidence="3" id="KW-1185">Reference proteome</keyword>
<evidence type="ECO:0000313" key="3">
    <source>
        <dbReference type="Proteomes" id="UP000244722"/>
    </source>
</evidence>
<feature type="transmembrane region" description="Helical" evidence="1">
    <location>
        <begin position="43"/>
        <end position="66"/>
    </location>
</feature>
<gene>
    <name evidence="2" type="ORF">B9Z19DRAFT_1072872</name>
</gene>
<keyword evidence="1" id="KW-0812">Transmembrane</keyword>
<dbReference type="EMBL" id="NESQ01000013">
    <property type="protein sequence ID" value="PUU83406.1"/>
    <property type="molecule type" value="Genomic_DNA"/>
</dbReference>
<dbReference type="AlphaFoldDB" id="A0A2T7A6P1"/>
<keyword evidence="1" id="KW-0472">Membrane</keyword>
<evidence type="ECO:0000256" key="1">
    <source>
        <dbReference type="SAM" id="Phobius"/>
    </source>
</evidence>
<feature type="transmembrane region" description="Helical" evidence="1">
    <location>
        <begin position="12"/>
        <end position="31"/>
    </location>
</feature>
<accession>A0A2T7A6P1</accession>
<sequence length="70" mass="8233">MARNPRVARPISEYLGCRWFILFFALILFSFDEPCAIGGGLDPLWPFLFIFSSGFFIFYFLFVFFCPIPF</sequence>
<keyword evidence="1" id="KW-1133">Transmembrane helix</keyword>
<organism evidence="2 3">
    <name type="scientific">Tuber borchii</name>
    <name type="common">White truffle</name>
    <dbReference type="NCBI Taxonomy" id="42251"/>
    <lineage>
        <taxon>Eukaryota</taxon>
        <taxon>Fungi</taxon>
        <taxon>Dikarya</taxon>
        <taxon>Ascomycota</taxon>
        <taxon>Pezizomycotina</taxon>
        <taxon>Pezizomycetes</taxon>
        <taxon>Pezizales</taxon>
        <taxon>Tuberaceae</taxon>
        <taxon>Tuber</taxon>
    </lineage>
</organism>
<name>A0A2T7A6P1_TUBBO</name>
<protein>
    <submittedName>
        <fullName evidence="2">Uncharacterized protein</fullName>
    </submittedName>
</protein>
<dbReference type="Proteomes" id="UP000244722">
    <property type="component" value="Unassembled WGS sequence"/>
</dbReference>